<evidence type="ECO:0000256" key="1">
    <source>
        <dbReference type="SAM" id="SignalP"/>
    </source>
</evidence>
<dbReference type="Pfam" id="PF17479">
    <property type="entry name" value="DUF3048_C"/>
    <property type="match status" value="1"/>
</dbReference>
<name>A0A3D8GQ35_9BACI</name>
<dbReference type="RefSeq" id="WP_115452076.1">
    <property type="nucleotide sequence ID" value="NZ_QNQT01000004.1"/>
</dbReference>
<dbReference type="Pfam" id="PF11258">
    <property type="entry name" value="DUF3048"/>
    <property type="match status" value="1"/>
</dbReference>
<feature type="domain" description="DUF3048" evidence="2">
    <location>
        <begin position="53"/>
        <end position="193"/>
    </location>
</feature>
<dbReference type="Gene3D" id="3.50.90.10">
    <property type="entry name" value="YerB-like"/>
    <property type="match status" value="1"/>
</dbReference>
<dbReference type="PROSITE" id="PS51257">
    <property type="entry name" value="PROKAR_LIPOPROTEIN"/>
    <property type="match status" value="1"/>
</dbReference>
<protein>
    <submittedName>
        <fullName evidence="4">DUF3048 domain-containing protein</fullName>
    </submittedName>
</protein>
<feature type="chain" id="PRO_5038421898" evidence="1">
    <location>
        <begin position="22"/>
        <end position="348"/>
    </location>
</feature>
<gene>
    <name evidence="4" type="ORF">DRW41_11115</name>
</gene>
<dbReference type="InterPro" id="IPR023158">
    <property type="entry name" value="YerB-like_sf"/>
</dbReference>
<proteinExistence type="predicted"/>
<sequence length="348" mass="38236">MRKWSLAVAATLLLLSACSDKEVPKESAKPTKKAAAAEKVEHSVPDFPFAYPLTGIGSQTESVDRAFAVVVNNFPKARPQSGLHMADIVYELLAEGEVTRFLAVYQSEKPEIIGPVRSARDYYINVAKGLDSIFIAHGYSVEAKKMLNSGYIDNLNGMAYDGTLFKRASFRKAPHNSYISYENMMKGAKKNGFKLEPAPRPFKFLSEKEVEKIEGRIALSAFVSYGTKTFSPTYKYDPAIGKYKRYINGELMVDLETKQPILLDNIFIAEMGHTPAGPGGLRDIDLKGGGKGYLFQKGKVIEVDWLNDNGRIIPIKNGNEAGLVPGKTWVNIVPSSPGLAKSVSIEES</sequence>
<keyword evidence="5" id="KW-1185">Reference proteome</keyword>
<accession>A0A3D8GQ35</accession>
<feature type="domain" description="DUF3048" evidence="3">
    <location>
        <begin position="224"/>
        <end position="330"/>
    </location>
</feature>
<dbReference type="Proteomes" id="UP000257144">
    <property type="component" value="Unassembled WGS sequence"/>
</dbReference>
<feature type="signal peptide" evidence="1">
    <location>
        <begin position="1"/>
        <end position="21"/>
    </location>
</feature>
<reference evidence="4 5" key="1">
    <citation type="submission" date="2018-07" db="EMBL/GenBank/DDBJ databases">
        <title>Bacillus sp. YLB-04 draft genome sequence.</title>
        <authorList>
            <person name="Yu L."/>
            <person name="Tang X."/>
        </authorList>
    </citation>
    <scope>NUCLEOTIDE SEQUENCE [LARGE SCALE GENOMIC DNA]</scope>
    <source>
        <strain evidence="4 5">YLB-04</strain>
    </source>
</reference>
<evidence type="ECO:0000313" key="5">
    <source>
        <dbReference type="Proteomes" id="UP000257144"/>
    </source>
</evidence>
<keyword evidence="1" id="KW-0732">Signal</keyword>
<evidence type="ECO:0000313" key="4">
    <source>
        <dbReference type="EMBL" id="RDU36604.1"/>
    </source>
</evidence>
<comment type="caution">
    <text evidence="4">The sequence shown here is derived from an EMBL/GenBank/DDBJ whole genome shotgun (WGS) entry which is preliminary data.</text>
</comment>
<dbReference type="InterPro" id="IPR035328">
    <property type="entry name" value="DUF3048_C"/>
</dbReference>
<dbReference type="OrthoDB" id="9779102at2"/>
<evidence type="ECO:0000259" key="2">
    <source>
        <dbReference type="Pfam" id="PF11258"/>
    </source>
</evidence>
<dbReference type="AlphaFoldDB" id="A0A3D8GQ35"/>
<dbReference type="EMBL" id="QNQT01000004">
    <property type="protein sequence ID" value="RDU36604.1"/>
    <property type="molecule type" value="Genomic_DNA"/>
</dbReference>
<dbReference type="InterPro" id="IPR021416">
    <property type="entry name" value="DUF3048_N"/>
</dbReference>
<organism evidence="4 5">
    <name type="scientific">Neobacillus piezotolerans</name>
    <dbReference type="NCBI Taxonomy" id="2259171"/>
    <lineage>
        <taxon>Bacteria</taxon>
        <taxon>Bacillati</taxon>
        <taxon>Bacillota</taxon>
        <taxon>Bacilli</taxon>
        <taxon>Bacillales</taxon>
        <taxon>Bacillaceae</taxon>
        <taxon>Neobacillus</taxon>
    </lineage>
</organism>
<dbReference type="SUPFAM" id="SSF159774">
    <property type="entry name" value="YerB-like"/>
    <property type="match status" value="1"/>
</dbReference>
<evidence type="ECO:0000259" key="3">
    <source>
        <dbReference type="Pfam" id="PF17479"/>
    </source>
</evidence>